<keyword evidence="1" id="KW-0436">Ligase</keyword>
<dbReference type="Gene3D" id="3.30.590.10">
    <property type="entry name" value="Glutamine synthetase/guanido kinase, catalytic domain"/>
    <property type="match status" value="1"/>
</dbReference>
<organism evidence="8 9">
    <name type="scientific">Treponema brennaborense (strain DSM 12168 / CIP 105900 / DD5/3)</name>
    <dbReference type="NCBI Taxonomy" id="906968"/>
    <lineage>
        <taxon>Bacteria</taxon>
        <taxon>Pseudomonadati</taxon>
        <taxon>Spirochaetota</taxon>
        <taxon>Spirochaetia</taxon>
        <taxon>Spirochaetales</taxon>
        <taxon>Treponemataceae</taxon>
        <taxon>Treponema</taxon>
    </lineage>
</organism>
<comment type="similarity">
    <text evidence="4 5">Belongs to the glutamine synthetase family.</text>
</comment>
<dbReference type="InterPro" id="IPR036651">
    <property type="entry name" value="Gln_synt_N_sf"/>
</dbReference>
<name>F4LQB1_TREBD</name>
<dbReference type="SUPFAM" id="SSF54368">
    <property type="entry name" value="Glutamine synthetase, N-terminal domain"/>
    <property type="match status" value="1"/>
</dbReference>
<dbReference type="STRING" id="906968.Trebr_0690"/>
<dbReference type="SUPFAM" id="SSF55931">
    <property type="entry name" value="Glutamine synthetase/guanido kinase"/>
    <property type="match status" value="1"/>
</dbReference>
<dbReference type="HOGENOM" id="CLU_017290_1_3_12"/>
<sequence length="423" mass="46557">MNYTQSEVLQYIAENDVKFIKLFFTDIFGSIKSISIMPEQLPTAFKWGIPFDASCVKGFLEVAKTDLFIVPDPATLAVLPWRPQHGRVVRFYCNIRYPDGAPFAGDSRLILQQTADKIRELGYTCKIGTDCEFYLFNADENGQPTLTPQDQASYCDLAPRDRGENVRRDICLTLEQMGIKPEASHHEKGPGQNEIDFADSDVLNAADNFATFKTVVRTIAARNGLFASFMPKPLADRSGSGLHVNISLKKDGCNVFEGEKLRPEAESFIAGILHHIKDITAFLNPLNNSYDRFGEFEAPQYVSWSRWNLSQLIRFPASGGKDVRIKVRSPDPACNQYLALALILSSGLDGIANKRPLPPATDIDLCSAPPQTIAGLPKLPGSLKEALAFAAASPFVADLLTKDVLDMFAAAKSGGRDPDFGEI</sequence>
<evidence type="ECO:0000313" key="8">
    <source>
        <dbReference type="EMBL" id="AEE16132.1"/>
    </source>
</evidence>
<dbReference type="GO" id="GO:0005524">
    <property type="term" value="F:ATP binding"/>
    <property type="evidence" value="ECO:0007669"/>
    <property type="project" value="UniProtKB-KW"/>
</dbReference>
<dbReference type="InterPro" id="IPR008147">
    <property type="entry name" value="Gln_synt_N"/>
</dbReference>
<dbReference type="AlphaFoldDB" id="F4LQB1"/>
<dbReference type="PANTHER" id="PTHR43785">
    <property type="entry name" value="GAMMA-GLUTAMYLPUTRESCINE SYNTHETASE"/>
    <property type="match status" value="1"/>
</dbReference>
<dbReference type="RefSeq" id="WP_013757851.1">
    <property type="nucleotide sequence ID" value="NC_015500.1"/>
</dbReference>
<dbReference type="EMBL" id="CP002696">
    <property type="protein sequence ID" value="AEE16132.1"/>
    <property type="molecule type" value="Genomic_DNA"/>
</dbReference>
<dbReference type="eggNOG" id="COG0174">
    <property type="taxonomic scope" value="Bacteria"/>
</dbReference>
<dbReference type="Pfam" id="PF00120">
    <property type="entry name" value="Gln-synt_C"/>
    <property type="match status" value="1"/>
</dbReference>
<evidence type="ECO:0000256" key="2">
    <source>
        <dbReference type="ARBA" id="ARBA00022741"/>
    </source>
</evidence>
<dbReference type="PANTHER" id="PTHR43785:SF12">
    <property type="entry name" value="TYPE-1 GLUTAMINE SYNTHETASE 2"/>
    <property type="match status" value="1"/>
</dbReference>
<evidence type="ECO:0000256" key="5">
    <source>
        <dbReference type="RuleBase" id="RU000384"/>
    </source>
</evidence>
<evidence type="ECO:0000256" key="1">
    <source>
        <dbReference type="ARBA" id="ARBA00022598"/>
    </source>
</evidence>
<feature type="domain" description="GS beta-grasp" evidence="6">
    <location>
        <begin position="15"/>
        <end position="100"/>
    </location>
</feature>
<reference evidence="9" key="1">
    <citation type="submission" date="2011-04" db="EMBL/GenBank/DDBJ databases">
        <title>The complete genome of Treponema brennaborense DSM 12168.</title>
        <authorList>
            <person name="Lucas S."/>
            <person name="Han J."/>
            <person name="Lapidus A."/>
            <person name="Bruce D."/>
            <person name="Goodwin L."/>
            <person name="Pitluck S."/>
            <person name="Peters L."/>
            <person name="Kyrpides N."/>
            <person name="Mavromatis K."/>
            <person name="Ivanova N."/>
            <person name="Mikhailova N."/>
            <person name="Pagani I."/>
            <person name="Teshima H."/>
            <person name="Detter J.C."/>
            <person name="Tapia R."/>
            <person name="Han C."/>
            <person name="Land M."/>
            <person name="Hauser L."/>
            <person name="Markowitz V."/>
            <person name="Cheng J.-F."/>
            <person name="Hugenholtz P."/>
            <person name="Woyke T."/>
            <person name="Wu D."/>
            <person name="Gronow S."/>
            <person name="Wellnitz S."/>
            <person name="Brambilla E."/>
            <person name="Klenk H.-P."/>
            <person name="Eisen J.A."/>
        </authorList>
    </citation>
    <scope>NUCLEOTIDE SEQUENCE [LARGE SCALE GENOMIC DNA]</scope>
    <source>
        <strain evidence="9">DSM 12168 / CIP 105900 / DD5/3</strain>
    </source>
</reference>
<dbReference type="PROSITE" id="PS51987">
    <property type="entry name" value="GS_CATALYTIC"/>
    <property type="match status" value="1"/>
</dbReference>
<dbReference type="SMART" id="SM01230">
    <property type="entry name" value="Gln-synt_C"/>
    <property type="match status" value="1"/>
</dbReference>
<evidence type="ECO:0000256" key="4">
    <source>
        <dbReference type="PROSITE-ProRule" id="PRU01330"/>
    </source>
</evidence>
<evidence type="ECO:0000256" key="3">
    <source>
        <dbReference type="ARBA" id="ARBA00022840"/>
    </source>
</evidence>
<keyword evidence="2" id="KW-0547">Nucleotide-binding</keyword>
<dbReference type="Proteomes" id="UP000006546">
    <property type="component" value="Chromosome"/>
</dbReference>
<dbReference type="GO" id="GO:0006542">
    <property type="term" value="P:glutamine biosynthetic process"/>
    <property type="evidence" value="ECO:0007669"/>
    <property type="project" value="InterPro"/>
</dbReference>
<evidence type="ECO:0000259" key="6">
    <source>
        <dbReference type="PROSITE" id="PS51986"/>
    </source>
</evidence>
<dbReference type="OrthoDB" id="9807095at2"/>
<dbReference type="InterPro" id="IPR008146">
    <property type="entry name" value="Gln_synth_cat_dom"/>
</dbReference>
<keyword evidence="9" id="KW-1185">Reference proteome</keyword>
<gene>
    <name evidence="8" type="ordered locus">Trebr_0690</name>
</gene>
<keyword evidence="3" id="KW-0067">ATP-binding</keyword>
<evidence type="ECO:0000313" key="9">
    <source>
        <dbReference type="Proteomes" id="UP000006546"/>
    </source>
</evidence>
<evidence type="ECO:0000259" key="7">
    <source>
        <dbReference type="PROSITE" id="PS51987"/>
    </source>
</evidence>
<dbReference type="PROSITE" id="PS51986">
    <property type="entry name" value="GS_BETA_GRASP"/>
    <property type="match status" value="1"/>
</dbReference>
<dbReference type="GO" id="GO:0004356">
    <property type="term" value="F:glutamine synthetase activity"/>
    <property type="evidence" value="ECO:0007669"/>
    <property type="project" value="InterPro"/>
</dbReference>
<protein>
    <submittedName>
        <fullName evidence="8">Glutamine synthetase catalytic region</fullName>
    </submittedName>
</protein>
<accession>F4LQB1</accession>
<proteinExistence type="inferred from homology"/>
<feature type="domain" description="GS catalytic" evidence="7">
    <location>
        <begin position="107"/>
        <end position="423"/>
    </location>
</feature>
<dbReference type="InterPro" id="IPR014746">
    <property type="entry name" value="Gln_synth/guanido_kin_cat_dom"/>
</dbReference>
<dbReference type="Pfam" id="PF03951">
    <property type="entry name" value="Gln-synt_N"/>
    <property type="match status" value="1"/>
</dbReference>
<dbReference type="Gene3D" id="3.10.20.70">
    <property type="entry name" value="Glutamine synthetase, N-terminal domain"/>
    <property type="match status" value="1"/>
</dbReference>
<dbReference type="KEGG" id="tbe:Trebr_0690"/>